<dbReference type="FunFam" id="3.40.50.620:FF:000104">
    <property type="entry name" value="Mitochondrial tRNA-specific 2-thiouridylase 1"/>
    <property type="match status" value="1"/>
</dbReference>
<keyword evidence="11" id="KW-1015">Disulfide bond</keyword>
<gene>
    <name evidence="13" type="ORF">MSPICULIGERA_LOCUS25881</name>
</gene>
<comment type="subcellular location">
    <subcellularLocation>
        <location evidence="2">Mitochondrion</location>
    </subcellularLocation>
</comment>
<keyword evidence="10" id="KW-0694">RNA-binding</keyword>
<dbReference type="Gene3D" id="3.40.50.620">
    <property type="entry name" value="HUPs"/>
    <property type="match status" value="1"/>
</dbReference>
<evidence type="ECO:0000256" key="6">
    <source>
        <dbReference type="ARBA" id="ARBA00022679"/>
    </source>
</evidence>
<dbReference type="PANTHER" id="PTHR11933">
    <property type="entry name" value="TRNA 5-METHYLAMINOMETHYL-2-THIOURIDYLATE -METHYLTRANSFERASE"/>
    <property type="match status" value="1"/>
</dbReference>
<evidence type="ECO:0000256" key="7">
    <source>
        <dbReference type="ARBA" id="ARBA00022694"/>
    </source>
</evidence>
<keyword evidence="9" id="KW-0067">ATP-binding</keyword>
<dbReference type="AlphaFoldDB" id="A0AA36DK97"/>
<evidence type="ECO:0000256" key="2">
    <source>
        <dbReference type="ARBA" id="ARBA00004173"/>
    </source>
</evidence>
<evidence type="ECO:0000256" key="9">
    <source>
        <dbReference type="ARBA" id="ARBA00022840"/>
    </source>
</evidence>
<dbReference type="GO" id="GO:0061708">
    <property type="term" value="F:tRNA-5-taurinomethyluridine 2-sulfurtransferase"/>
    <property type="evidence" value="ECO:0007669"/>
    <property type="project" value="UniProtKB-EC"/>
</dbReference>
<evidence type="ECO:0000256" key="10">
    <source>
        <dbReference type="ARBA" id="ARBA00022884"/>
    </source>
</evidence>
<dbReference type="SUPFAM" id="SSF52402">
    <property type="entry name" value="Adenine nucleotide alpha hydrolases-like"/>
    <property type="match status" value="1"/>
</dbReference>
<comment type="caution">
    <text evidence="13">The sequence shown here is derived from an EMBL/GenBank/DDBJ whole genome shotgun (WGS) entry which is preliminary data.</text>
</comment>
<dbReference type="EC" id="2.8.1.14" evidence="4"/>
<dbReference type="PANTHER" id="PTHR11933:SF5">
    <property type="entry name" value="MITOCHONDRIAL TRNA-SPECIFIC 2-THIOURIDYLASE 1"/>
    <property type="match status" value="1"/>
</dbReference>
<dbReference type="GO" id="GO:0005524">
    <property type="term" value="F:ATP binding"/>
    <property type="evidence" value="ECO:0007669"/>
    <property type="project" value="UniProtKB-KW"/>
</dbReference>
<keyword evidence="6" id="KW-0808">Transferase</keyword>
<dbReference type="GO" id="GO:0002143">
    <property type="term" value="P:tRNA wobble position uridine thiolation"/>
    <property type="evidence" value="ECO:0007669"/>
    <property type="project" value="TreeGrafter"/>
</dbReference>
<evidence type="ECO:0000256" key="12">
    <source>
        <dbReference type="ARBA" id="ARBA00049564"/>
    </source>
</evidence>
<dbReference type="GO" id="GO:0005739">
    <property type="term" value="C:mitochondrion"/>
    <property type="evidence" value="ECO:0007669"/>
    <property type="project" value="UniProtKB-SubCell"/>
</dbReference>
<evidence type="ECO:0000313" key="14">
    <source>
        <dbReference type="Proteomes" id="UP001177023"/>
    </source>
</evidence>
<dbReference type="Proteomes" id="UP001177023">
    <property type="component" value="Unassembled WGS sequence"/>
</dbReference>
<dbReference type="Pfam" id="PF03054">
    <property type="entry name" value="tRNA_Me_trans"/>
    <property type="match status" value="1"/>
</dbReference>
<dbReference type="InterPro" id="IPR014729">
    <property type="entry name" value="Rossmann-like_a/b/a_fold"/>
</dbReference>
<feature type="non-terminal residue" evidence="13">
    <location>
        <position position="1"/>
    </location>
</feature>
<evidence type="ECO:0000256" key="4">
    <source>
        <dbReference type="ARBA" id="ARBA00011953"/>
    </source>
</evidence>
<dbReference type="EMBL" id="CATQJA010002710">
    <property type="protein sequence ID" value="CAJ0587928.1"/>
    <property type="molecule type" value="Genomic_DNA"/>
</dbReference>
<evidence type="ECO:0000313" key="13">
    <source>
        <dbReference type="EMBL" id="CAJ0587928.1"/>
    </source>
</evidence>
<accession>A0AA36DK97</accession>
<evidence type="ECO:0000256" key="8">
    <source>
        <dbReference type="ARBA" id="ARBA00022741"/>
    </source>
</evidence>
<keyword evidence="14" id="KW-1185">Reference proteome</keyword>
<sequence length="209" mass="23994">MRVPRVGLGISGGIDSAVSAYLLKKKGYDVVAVNMINWDPREEGTSHCDRSHDEAVAKRACQHLDIPFHSVNFVQQYWNQVFSQMVDNYRLGRTVVPDIACNRHIKFDHFHKFCRETLNADYIATGHYASTSREELGDLAEIPEDQKVDLLQAKDPLKDQTFFLCTLDQAQLRRSLFPLRNITKNEVYEIARREGLNEVAEKKEGNLQK</sequence>
<evidence type="ECO:0000256" key="5">
    <source>
        <dbReference type="ARBA" id="ARBA00022555"/>
    </source>
</evidence>
<evidence type="ECO:0000256" key="11">
    <source>
        <dbReference type="ARBA" id="ARBA00023157"/>
    </source>
</evidence>
<keyword evidence="5" id="KW-0820">tRNA-binding</keyword>
<keyword evidence="7" id="KW-0819">tRNA processing</keyword>
<comment type="function">
    <text evidence="1">Catalyzes the 2-thiolation of uridine at the wobble position (U34) of mitochondrial tRNA(Lys), tRNA(Glu) and tRNA(Gln). Required for the formation of 5-taurinomethyl-2-thiouridine (tm5s2U) of mitochondrial tRNA(Lys), tRNA(Glu), and tRNA(Gln) at the wobble position. ATP is required to activate the C2 atom of the wobble base.</text>
</comment>
<comment type="similarity">
    <text evidence="3">Belongs to the MnmA/TRMU family.</text>
</comment>
<protein>
    <recommendedName>
        <fullName evidence="4">tRNA-5-taurinomethyluridine 2-sulfurtransferase</fullName>
        <ecNumber evidence="4">2.8.1.14</ecNumber>
    </recommendedName>
</protein>
<evidence type="ECO:0000256" key="3">
    <source>
        <dbReference type="ARBA" id="ARBA00006191"/>
    </source>
</evidence>
<dbReference type="GO" id="GO:0000049">
    <property type="term" value="F:tRNA binding"/>
    <property type="evidence" value="ECO:0007669"/>
    <property type="project" value="UniProtKB-KW"/>
</dbReference>
<name>A0AA36DK97_9BILA</name>
<reference evidence="13" key="1">
    <citation type="submission" date="2023-06" db="EMBL/GenBank/DDBJ databases">
        <authorList>
            <person name="Delattre M."/>
        </authorList>
    </citation>
    <scope>NUCLEOTIDE SEQUENCE</scope>
    <source>
        <strain evidence="13">AF72</strain>
    </source>
</reference>
<organism evidence="13 14">
    <name type="scientific">Mesorhabditis spiculigera</name>
    <dbReference type="NCBI Taxonomy" id="96644"/>
    <lineage>
        <taxon>Eukaryota</taxon>
        <taxon>Metazoa</taxon>
        <taxon>Ecdysozoa</taxon>
        <taxon>Nematoda</taxon>
        <taxon>Chromadorea</taxon>
        <taxon>Rhabditida</taxon>
        <taxon>Rhabditina</taxon>
        <taxon>Rhabditomorpha</taxon>
        <taxon>Rhabditoidea</taxon>
        <taxon>Rhabditidae</taxon>
        <taxon>Mesorhabditinae</taxon>
        <taxon>Mesorhabditis</taxon>
    </lineage>
</organism>
<keyword evidence="8" id="KW-0547">Nucleotide-binding</keyword>
<proteinExistence type="inferred from homology"/>
<comment type="catalytic activity">
    <reaction evidence="12">
        <text>5-taurinomethyluridine(34) in tRNA + S-sulfanyl-L-cysteinyl-[protein] + AH2 + ATP = 5-taurinomethyl-2-thiouridine(34) in tRNA + L-cysteinyl-[protein] + A + AMP + diphosphate + H(+)</text>
        <dbReference type="Rhea" id="RHEA:47040"/>
        <dbReference type="Rhea" id="RHEA-COMP:10131"/>
        <dbReference type="Rhea" id="RHEA-COMP:11726"/>
        <dbReference type="Rhea" id="RHEA-COMP:11732"/>
        <dbReference type="Rhea" id="RHEA-COMP:11733"/>
        <dbReference type="ChEBI" id="CHEBI:13193"/>
        <dbReference type="ChEBI" id="CHEBI:15378"/>
        <dbReference type="ChEBI" id="CHEBI:17499"/>
        <dbReference type="ChEBI" id="CHEBI:29950"/>
        <dbReference type="ChEBI" id="CHEBI:30616"/>
        <dbReference type="ChEBI" id="CHEBI:33019"/>
        <dbReference type="ChEBI" id="CHEBI:61963"/>
        <dbReference type="ChEBI" id="CHEBI:87171"/>
        <dbReference type="ChEBI" id="CHEBI:87172"/>
        <dbReference type="ChEBI" id="CHEBI:456215"/>
        <dbReference type="EC" id="2.8.1.14"/>
    </reaction>
</comment>
<evidence type="ECO:0000256" key="1">
    <source>
        <dbReference type="ARBA" id="ARBA00003986"/>
    </source>
</evidence>